<feature type="compositionally biased region" description="Low complexity" evidence="1">
    <location>
        <begin position="54"/>
        <end position="67"/>
    </location>
</feature>
<reference evidence="2 3" key="1">
    <citation type="journal article" date="2021" name="BMC Genomics">
        <title>Datura genome reveals duplications of psychoactive alkaloid biosynthetic genes and high mutation rate following tissue culture.</title>
        <authorList>
            <person name="Rajewski A."/>
            <person name="Carter-House D."/>
            <person name="Stajich J."/>
            <person name="Litt A."/>
        </authorList>
    </citation>
    <scope>NUCLEOTIDE SEQUENCE [LARGE SCALE GENOMIC DNA]</scope>
    <source>
        <strain evidence="2">AR-01</strain>
    </source>
</reference>
<dbReference type="EMBL" id="JACEIK010001409">
    <property type="protein sequence ID" value="MCD7469128.1"/>
    <property type="molecule type" value="Genomic_DNA"/>
</dbReference>
<proteinExistence type="predicted"/>
<gene>
    <name evidence="2" type="ORF">HAX54_007945</name>
</gene>
<organism evidence="2 3">
    <name type="scientific">Datura stramonium</name>
    <name type="common">Jimsonweed</name>
    <name type="synonym">Common thornapple</name>
    <dbReference type="NCBI Taxonomy" id="4076"/>
    <lineage>
        <taxon>Eukaryota</taxon>
        <taxon>Viridiplantae</taxon>
        <taxon>Streptophyta</taxon>
        <taxon>Embryophyta</taxon>
        <taxon>Tracheophyta</taxon>
        <taxon>Spermatophyta</taxon>
        <taxon>Magnoliopsida</taxon>
        <taxon>eudicotyledons</taxon>
        <taxon>Gunneridae</taxon>
        <taxon>Pentapetalae</taxon>
        <taxon>asterids</taxon>
        <taxon>lamiids</taxon>
        <taxon>Solanales</taxon>
        <taxon>Solanaceae</taxon>
        <taxon>Solanoideae</taxon>
        <taxon>Datureae</taxon>
        <taxon>Datura</taxon>
    </lineage>
</organism>
<evidence type="ECO:0000256" key="1">
    <source>
        <dbReference type="SAM" id="MobiDB-lite"/>
    </source>
</evidence>
<feature type="region of interest" description="Disordered" evidence="1">
    <location>
        <begin position="1"/>
        <end position="32"/>
    </location>
</feature>
<name>A0ABS8TE07_DATST</name>
<evidence type="ECO:0000313" key="2">
    <source>
        <dbReference type="EMBL" id="MCD7469128.1"/>
    </source>
</evidence>
<keyword evidence="3" id="KW-1185">Reference proteome</keyword>
<comment type="caution">
    <text evidence="2">The sequence shown here is derived from an EMBL/GenBank/DDBJ whole genome shotgun (WGS) entry which is preliminary data.</text>
</comment>
<evidence type="ECO:0000313" key="3">
    <source>
        <dbReference type="Proteomes" id="UP000823775"/>
    </source>
</evidence>
<dbReference type="Proteomes" id="UP000823775">
    <property type="component" value="Unassembled WGS sequence"/>
</dbReference>
<sequence length="173" mass="19373">MTKLKQHSGSEYENTDIEEEVQKIGAEEPSSVYKTRSIARQKVVMPYFNEGDDSSANGSSSGDVGSGSEDESGNEATSSSAEESWPMRGEVLKAKTSVFRDSLCLQLKEAEEYFREAILEDLCKKGQQPVEMRIKLHIQARGEVVDILEATLTRMLYRKTLHHQKALHSLCTK</sequence>
<accession>A0ABS8TE07</accession>
<protein>
    <submittedName>
        <fullName evidence="2">Uncharacterized protein</fullName>
    </submittedName>
</protein>
<feature type="region of interest" description="Disordered" evidence="1">
    <location>
        <begin position="48"/>
        <end position="87"/>
    </location>
</feature>